<feature type="transmembrane region" description="Helical" evidence="2">
    <location>
        <begin position="200"/>
        <end position="221"/>
    </location>
</feature>
<evidence type="ECO:0000256" key="1">
    <source>
        <dbReference type="SAM" id="Coils"/>
    </source>
</evidence>
<sequence>MEERNLEMDDDGKIKLRKSSSVLPEEKAEEEGEIVIDVPDFEQFKSEDNRVGLSEEELAAKAAARERQSLDKKEQAEALFFEAEKLFAEGDADGAGEKYLDSAALYGADWRPWFGVVRVQTKDFTDFTEIYDCEKAYEKAFRRMPEAERASLAEKYVPSMERTVREAKEKAEKLSAQDENQRQEERGEIVRTFRTRRLRLILSASLFALFLIAACVLFSFMYRTPGWGIPAAAAVCTGLAVIGLCFTAYFLKKFLLANRARRENALPLTTEAGVEAAHLKEYAELVQSVVDDFKR</sequence>
<feature type="coiled-coil region" evidence="1">
    <location>
        <begin position="157"/>
        <end position="188"/>
    </location>
</feature>
<dbReference type="Proteomes" id="UP000824135">
    <property type="component" value="Unassembled WGS sequence"/>
</dbReference>
<accession>A0A9D1ZAQ7</accession>
<proteinExistence type="predicted"/>
<keyword evidence="1" id="KW-0175">Coiled coil</keyword>
<reference evidence="3" key="1">
    <citation type="journal article" date="2021" name="PeerJ">
        <title>Extensive microbial diversity within the chicken gut microbiome revealed by metagenomics and culture.</title>
        <authorList>
            <person name="Gilroy R."/>
            <person name="Ravi A."/>
            <person name="Getino M."/>
            <person name="Pursley I."/>
            <person name="Horton D.L."/>
            <person name="Alikhan N.F."/>
            <person name="Baker D."/>
            <person name="Gharbi K."/>
            <person name="Hall N."/>
            <person name="Watson M."/>
            <person name="Adriaenssens E.M."/>
            <person name="Foster-Nyarko E."/>
            <person name="Jarju S."/>
            <person name="Secka A."/>
            <person name="Antonio M."/>
            <person name="Oren A."/>
            <person name="Chaudhuri R.R."/>
            <person name="La Ragione R."/>
            <person name="Hildebrand F."/>
            <person name="Pallen M.J."/>
        </authorList>
    </citation>
    <scope>NUCLEOTIDE SEQUENCE</scope>
    <source>
        <strain evidence="3">CHK199-9574</strain>
    </source>
</reference>
<evidence type="ECO:0000256" key="2">
    <source>
        <dbReference type="SAM" id="Phobius"/>
    </source>
</evidence>
<gene>
    <name evidence="3" type="ORF">H9728_02635</name>
</gene>
<evidence type="ECO:0000313" key="3">
    <source>
        <dbReference type="EMBL" id="HIY77918.1"/>
    </source>
</evidence>
<organism evidence="3 4">
    <name type="scientific">Candidatus Borkfalkia excrementavium</name>
    <dbReference type="NCBI Taxonomy" id="2838505"/>
    <lineage>
        <taxon>Bacteria</taxon>
        <taxon>Bacillati</taxon>
        <taxon>Bacillota</taxon>
        <taxon>Clostridia</taxon>
        <taxon>Christensenellales</taxon>
        <taxon>Christensenellaceae</taxon>
        <taxon>Candidatus Borkfalkia</taxon>
    </lineage>
</organism>
<dbReference type="AlphaFoldDB" id="A0A9D1ZAQ7"/>
<reference evidence="3" key="2">
    <citation type="submission" date="2021-04" db="EMBL/GenBank/DDBJ databases">
        <authorList>
            <person name="Gilroy R."/>
        </authorList>
    </citation>
    <scope>NUCLEOTIDE SEQUENCE</scope>
    <source>
        <strain evidence="3">CHK199-9574</strain>
    </source>
</reference>
<keyword evidence="2" id="KW-1133">Transmembrane helix</keyword>
<protein>
    <submittedName>
        <fullName evidence="3">Uncharacterized protein</fullName>
    </submittedName>
</protein>
<evidence type="ECO:0000313" key="4">
    <source>
        <dbReference type="Proteomes" id="UP000824135"/>
    </source>
</evidence>
<comment type="caution">
    <text evidence="3">The sequence shown here is derived from an EMBL/GenBank/DDBJ whole genome shotgun (WGS) entry which is preliminary data.</text>
</comment>
<name>A0A9D1ZAQ7_9FIRM</name>
<feature type="transmembrane region" description="Helical" evidence="2">
    <location>
        <begin position="227"/>
        <end position="251"/>
    </location>
</feature>
<keyword evidence="2" id="KW-0812">Transmembrane</keyword>
<keyword evidence="2" id="KW-0472">Membrane</keyword>
<dbReference type="EMBL" id="DXCO01000020">
    <property type="protein sequence ID" value="HIY77918.1"/>
    <property type="molecule type" value="Genomic_DNA"/>
</dbReference>